<dbReference type="PATRIC" id="fig|879567.3.peg.3099"/>
<dbReference type="HOGENOM" id="CLU_682815_0_0_7"/>
<dbReference type="Proteomes" id="UP000011724">
    <property type="component" value="Chromosome"/>
</dbReference>
<reference evidence="2" key="2">
    <citation type="journal article" date="2013" name="Stand. Genomic Sci.">
        <title>Complete genome sequence of Desulfocapsa sulfexigens, a marine deltaproteobacterium specialized in disproportionating inorganic sulfur compounds.</title>
        <authorList>
            <person name="Finster K.W."/>
            <person name="Kjeldsen K.U."/>
            <person name="Kube M."/>
            <person name="Reinhardt R."/>
            <person name="Mussmann M."/>
            <person name="Amann R."/>
            <person name="Schreiber L."/>
        </authorList>
    </citation>
    <scope>NUCLEOTIDE SEQUENCE [LARGE SCALE GENOMIC DNA]</scope>
    <source>
        <strain evidence="2">DSM 10523 / SB164P1</strain>
    </source>
</reference>
<sequence length="403" mass="46392">MTATRTSRAKRIQMKQRIPFSTTLWIILLVWSVLYPAPTRAEQTVFIPKIMVQTTYDDNVLFKDTGDLELRLTPSMKLKYRAEDWELTGGGKAVLFRYEDLTEYDRENYDIWFKGSKELNERFQLKLDASYDYNHTFVEELAQSGTQSTTSLRRRYSMSPGISWNVSEKDRLSITIPLSATRYAGKTNPDSTERGSLVTWSHGLNNQRTALLAQGSYNHYDYDRTNGDTRQDVYNLMGGFSYRPTELLEFVGYGGLGYANSIATVDGGTDKTASDIYPSFDISGTYAREKWKFTLGADRMISPSIYGESTTRARVRASSEYAFTERLTASFEGAFYTLETEGLVAETEKQTFSLRPTIQYKWTKDAVIRLEYKHTSIENRISHNTDQQNRIALRFEYSYPTFF</sequence>
<protein>
    <recommendedName>
        <fullName evidence="3">PEP-CTERM system associated protein</fullName>
    </recommendedName>
</protein>
<dbReference type="STRING" id="1322246.BN4_20049"/>
<name>M1WKS5_PSEP2</name>
<gene>
    <name evidence="1" type="ordered locus">BN4_20049</name>
</gene>
<reference evidence="1 2" key="1">
    <citation type="journal article" date="2013" name="PLoS ONE">
        <title>The first genomic and proteomic characterization of a deep-sea sulfate reducer: insights into the piezophilic lifestyle of Desulfovibrio piezophilus.</title>
        <authorList>
            <person name="Pradel N."/>
            <person name="Ji B."/>
            <person name="Gimenez G."/>
            <person name="Talla E."/>
            <person name="Lenoble P."/>
            <person name="Garel M."/>
            <person name="Tamburini C."/>
            <person name="Fourquet P."/>
            <person name="Lebrun R."/>
            <person name="Bertin P."/>
            <person name="Denis Y."/>
            <person name="Pophillat M."/>
            <person name="Barbe V."/>
            <person name="Ollivier B."/>
            <person name="Dolla A."/>
        </authorList>
    </citation>
    <scope>NUCLEOTIDE SEQUENCE [LARGE SCALE GENOMIC DNA]</scope>
    <source>
        <strain evidence="2">DSM 10523 / SB164P1</strain>
    </source>
</reference>
<dbReference type="AlphaFoldDB" id="M1WKS5"/>
<evidence type="ECO:0000313" key="2">
    <source>
        <dbReference type="Proteomes" id="UP000011724"/>
    </source>
</evidence>
<evidence type="ECO:0008006" key="3">
    <source>
        <dbReference type="Google" id="ProtNLM"/>
    </source>
</evidence>
<dbReference type="EMBL" id="FO203427">
    <property type="protein sequence ID" value="CCH50111.1"/>
    <property type="molecule type" value="Genomic_DNA"/>
</dbReference>
<dbReference type="eggNOG" id="COG2067">
    <property type="taxonomic scope" value="Bacteria"/>
</dbReference>
<dbReference type="KEGG" id="dpi:BN4_20049"/>
<keyword evidence="2" id="KW-1185">Reference proteome</keyword>
<evidence type="ECO:0000313" key="1">
    <source>
        <dbReference type="EMBL" id="CCH50111.1"/>
    </source>
</evidence>
<dbReference type="BioCyc" id="DPIE1322246:BN4_RS14490-MONOMER"/>
<accession>M1WKS5</accession>
<organism evidence="1 2">
    <name type="scientific">Pseudodesulfovibrio piezophilus (strain DSM 21447 / JCM 15486 / C1TLV30)</name>
    <name type="common">Desulfovibrio piezophilus</name>
    <dbReference type="NCBI Taxonomy" id="1322246"/>
    <lineage>
        <taxon>Bacteria</taxon>
        <taxon>Pseudomonadati</taxon>
        <taxon>Thermodesulfobacteriota</taxon>
        <taxon>Desulfovibrionia</taxon>
        <taxon>Desulfovibrionales</taxon>
        <taxon>Desulfovibrionaceae</taxon>
    </lineage>
</organism>
<dbReference type="SUPFAM" id="SSF56935">
    <property type="entry name" value="Porins"/>
    <property type="match status" value="1"/>
</dbReference>
<proteinExistence type="predicted"/>